<evidence type="ECO:0000256" key="1">
    <source>
        <dbReference type="SAM" id="Coils"/>
    </source>
</evidence>
<sequence>MSELHKLLDDAWLGPMDKPKHEPGTGTETGRGDPVRSNSSVSEPIEAPTRHSLSQDWGALIHQVQAAGRRSREAQTQVREQELRVGLILEEVREDTSAANERARLAELKAQEIQIRAEAQILAAEERAKAAEARARAAEERAQHAEHWLARVHETLSDEFRDLTEQPA</sequence>
<evidence type="ECO:0000256" key="2">
    <source>
        <dbReference type="SAM" id="MobiDB-lite"/>
    </source>
</evidence>
<comment type="caution">
    <text evidence="3">The sequence shown here is derived from an EMBL/GenBank/DDBJ whole genome shotgun (WGS) entry which is preliminary data.</text>
</comment>
<name>A0AA37TEE5_9HYPH</name>
<dbReference type="RefSeq" id="WP_238200199.1">
    <property type="nucleotide sequence ID" value="NZ_BPQZ01000068.1"/>
</dbReference>
<evidence type="ECO:0000313" key="3">
    <source>
        <dbReference type="EMBL" id="GLS70387.1"/>
    </source>
</evidence>
<keyword evidence="4" id="KW-1185">Reference proteome</keyword>
<feature type="region of interest" description="Disordered" evidence="2">
    <location>
        <begin position="1"/>
        <end position="56"/>
    </location>
</feature>
<feature type="coiled-coil region" evidence="1">
    <location>
        <begin position="89"/>
        <end position="143"/>
    </location>
</feature>
<gene>
    <name evidence="3" type="ORF">GCM10007890_24000</name>
</gene>
<dbReference type="EMBL" id="BSPL01000015">
    <property type="protein sequence ID" value="GLS70387.1"/>
    <property type="molecule type" value="Genomic_DNA"/>
</dbReference>
<keyword evidence="1" id="KW-0175">Coiled coil</keyword>
<dbReference type="AlphaFoldDB" id="A0AA37TEE5"/>
<dbReference type="Proteomes" id="UP001157440">
    <property type="component" value="Unassembled WGS sequence"/>
</dbReference>
<evidence type="ECO:0000313" key="4">
    <source>
        <dbReference type="Proteomes" id="UP001157440"/>
    </source>
</evidence>
<organism evidence="3 4">
    <name type="scientific">Methylobacterium tardum</name>
    <dbReference type="NCBI Taxonomy" id="374432"/>
    <lineage>
        <taxon>Bacteria</taxon>
        <taxon>Pseudomonadati</taxon>
        <taxon>Pseudomonadota</taxon>
        <taxon>Alphaproteobacteria</taxon>
        <taxon>Hyphomicrobiales</taxon>
        <taxon>Methylobacteriaceae</taxon>
        <taxon>Methylobacterium</taxon>
    </lineage>
</organism>
<proteinExistence type="predicted"/>
<protein>
    <submittedName>
        <fullName evidence="3">Uncharacterized protein</fullName>
    </submittedName>
</protein>
<accession>A0AA37TEE5</accession>
<reference evidence="4" key="1">
    <citation type="journal article" date="2019" name="Int. J. Syst. Evol. Microbiol.">
        <title>The Global Catalogue of Microorganisms (GCM) 10K type strain sequencing project: providing services to taxonomists for standard genome sequencing and annotation.</title>
        <authorList>
            <consortium name="The Broad Institute Genomics Platform"/>
            <consortium name="The Broad Institute Genome Sequencing Center for Infectious Disease"/>
            <person name="Wu L."/>
            <person name="Ma J."/>
        </authorList>
    </citation>
    <scope>NUCLEOTIDE SEQUENCE [LARGE SCALE GENOMIC DNA]</scope>
    <source>
        <strain evidence="4">NBRC 103632</strain>
    </source>
</reference>